<evidence type="ECO:0000259" key="3">
    <source>
        <dbReference type="PROSITE" id="PS50801"/>
    </source>
</evidence>
<evidence type="ECO:0000256" key="1">
    <source>
        <dbReference type="ARBA" id="ARBA00009013"/>
    </source>
</evidence>
<reference evidence="5" key="1">
    <citation type="submission" date="2016-10" db="EMBL/GenBank/DDBJ databases">
        <authorList>
            <person name="Varghese N."/>
        </authorList>
    </citation>
    <scope>NUCLEOTIDE SEQUENCE [LARGE SCALE GENOMIC DNA]</scope>
    <source>
        <strain evidence="5">DSM 45096 / BCRC 16803 / CGMCC 4.1857 / CIP 109030 / JCM 12277 / KCTC 19219 / NBRC 100920 / 33214</strain>
    </source>
</reference>
<evidence type="ECO:0000313" key="5">
    <source>
        <dbReference type="Proteomes" id="UP000183015"/>
    </source>
</evidence>
<proteinExistence type="inferred from homology"/>
<keyword evidence="5" id="KW-1185">Reference proteome</keyword>
<dbReference type="RefSeq" id="WP_052438647.1">
    <property type="nucleotide sequence ID" value="NZ_BBPN01000011.1"/>
</dbReference>
<protein>
    <recommendedName>
        <fullName evidence="2">Anti-sigma factor antagonist</fullName>
    </recommendedName>
</protein>
<comment type="similarity">
    <text evidence="1 2">Belongs to the anti-sigma-factor antagonist family.</text>
</comment>
<dbReference type="InterPro" id="IPR003658">
    <property type="entry name" value="Anti-sigma_ant"/>
</dbReference>
<dbReference type="PROSITE" id="PS50801">
    <property type="entry name" value="STAS"/>
    <property type="match status" value="1"/>
</dbReference>
<dbReference type="InterPro" id="IPR002645">
    <property type="entry name" value="STAS_dom"/>
</dbReference>
<dbReference type="GO" id="GO:0043856">
    <property type="term" value="F:anti-sigma factor antagonist activity"/>
    <property type="evidence" value="ECO:0007669"/>
    <property type="project" value="InterPro"/>
</dbReference>
<dbReference type="Pfam" id="PF13466">
    <property type="entry name" value="STAS_2"/>
    <property type="match status" value="1"/>
</dbReference>
<name>A0A1H7W8P4_STRJI</name>
<dbReference type="SUPFAM" id="SSF52091">
    <property type="entry name" value="SpoIIaa-like"/>
    <property type="match status" value="1"/>
</dbReference>
<accession>A0A1H7W8P4</accession>
<dbReference type="AlphaFoldDB" id="A0A1H7W8P4"/>
<dbReference type="InterPro" id="IPR058548">
    <property type="entry name" value="MlaB-like_STAS"/>
</dbReference>
<dbReference type="CDD" id="cd07043">
    <property type="entry name" value="STAS_anti-anti-sigma_factors"/>
    <property type="match status" value="1"/>
</dbReference>
<evidence type="ECO:0000256" key="2">
    <source>
        <dbReference type="RuleBase" id="RU003749"/>
    </source>
</evidence>
<evidence type="ECO:0000313" key="4">
    <source>
        <dbReference type="EMBL" id="SEM17962.1"/>
    </source>
</evidence>
<dbReference type="STRING" id="235985.SAMN05414137_1206"/>
<dbReference type="NCBIfam" id="TIGR00377">
    <property type="entry name" value="ant_ant_sig"/>
    <property type="match status" value="1"/>
</dbReference>
<feature type="domain" description="STAS" evidence="3">
    <location>
        <begin position="19"/>
        <end position="109"/>
    </location>
</feature>
<gene>
    <name evidence="4" type="ORF">SAMN05414137_1206</name>
</gene>
<dbReference type="InterPro" id="IPR036513">
    <property type="entry name" value="STAS_dom_sf"/>
</dbReference>
<sequence>MRDIEFPGSLVGLHAGPRLKADVHESAGTVLCVLNGDLDLHTRSIVQTVVNDALTRPPPVLCIDMGGVHFCDSAGLALLLSLRAECKRHGGTLALVAPSARVSRLLELTDAAALFPTYADWRAATAGPPSLELKPRGLEHAQHRRVGRAP</sequence>
<dbReference type="PANTHER" id="PTHR33495">
    <property type="entry name" value="ANTI-SIGMA FACTOR ANTAGONIST TM_1081-RELATED-RELATED"/>
    <property type="match status" value="1"/>
</dbReference>
<dbReference type="EMBL" id="FOAZ01000020">
    <property type="protein sequence ID" value="SEM17962.1"/>
    <property type="molecule type" value="Genomic_DNA"/>
</dbReference>
<dbReference type="Proteomes" id="UP000183015">
    <property type="component" value="Unassembled WGS sequence"/>
</dbReference>
<dbReference type="PANTHER" id="PTHR33495:SF2">
    <property type="entry name" value="ANTI-SIGMA FACTOR ANTAGONIST TM_1081-RELATED"/>
    <property type="match status" value="1"/>
</dbReference>
<organism evidence="4 5">
    <name type="scientific">Streptacidiphilus jiangxiensis</name>
    <dbReference type="NCBI Taxonomy" id="235985"/>
    <lineage>
        <taxon>Bacteria</taxon>
        <taxon>Bacillati</taxon>
        <taxon>Actinomycetota</taxon>
        <taxon>Actinomycetes</taxon>
        <taxon>Kitasatosporales</taxon>
        <taxon>Streptomycetaceae</taxon>
        <taxon>Streptacidiphilus</taxon>
    </lineage>
</organism>
<dbReference type="Gene3D" id="3.30.750.24">
    <property type="entry name" value="STAS domain"/>
    <property type="match status" value="1"/>
</dbReference>